<keyword evidence="4" id="KW-1185">Reference proteome</keyword>
<dbReference type="InterPro" id="IPR011641">
    <property type="entry name" value="Tyr-kin_ephrin_A/B_rcpt-like"/>
</dbReference>
<dbReference type="PANTHER" id="PTHR46343:SF2">
    <property type="entry name" value="SUSHI_VON WILLEBRAND FACTOR TYPE A_EGF_PENTRAXIN DOMAIN-CONTAINING 1"/>
    <property type="match status" value="1"/>
</dbReference>
<protein>
    <submittedName>
        <fullName evidence="3">Sushi, von Willebrand factor type A, EGF and pentraxin</fullName>
    </submittedName>
</protein>
<comment type="caution">
    <text evidence="3">The sequence shown here is derived from an EMBL/GenBank/DDBJ whole genome shotgun (WGS) entry which is preliminary data.</text>
</comment>
<dbReference type="FunFam" id="2.10.50.10:FF:000032">
    <property type="entry name" value="Uncharacterized protein, isoform A"/>
    <property type="match status" value="1"/>
</dbReference>
<dbReference type="Proteomes" id="UP001163046">
    <property type="component" value="Unassembled WGS sequence"/>
</dbReference>
<dbReference type="OrthoDB" id="6019752at2759"/>
<name>A0A9X0DCE4_9CNID</name>
<evidence type="ECO:0000259" key="2">
    <source>
        <dbReference type="PROSITE" id="PS50825"/>
    </source>
</evidence>
<reference evidence="3" key="1">
    <citation type="submission" date="2023-01" db="EMBL/GenBank/DDBJ databases">
        <title>Genome assembly of the deep-sea coral Lophelia pertusa.</title>
        <authorList>
            <person name="Herrera S."/>
            <person name="Cordes E."/>
        </authorList>
    </citation>
    <scope>NUCLEOTIDE SEQUENCE</scope>
    <source>
        <strain evidence="3">USNM1676648</strain>
        <tissue evidence="3">Polyp</tissue>
    </source>
</reference>
<evidence type="ECO:0000256" key="1">
    <source>
        <dbReference type="ARBA" id="ARBA00022737"/>
    </source>
</evidence>
<dbReference type="AlphaFoldDB" id="A0A9X0DCE4"/>
<evidence type="ECO:0000313" key="4">
    <source>
        <dbReference type="Proteomes" id="UP001163046"/>
    </source>
</evidence>
<dbReference type="Pfam" id="PF02494">
    <property type="entry name" value="HYR"/>
    <property type="match status" value="1"/>
</dbReference>
<gene>
    <name evidence="3" type="primary">SVEP1_4</name>
    <name evidence="3" type="ORF">OS493_008147</name>
</gene>
<accession>A0A9X0DCE4</accession>
<dbReference type="Pfam" id="PF07699">
    <property type="entry name" value="Ephrin_rec_like"/>
    <property type="match status" value="2"/>
</dbReference>
<dbReference type="InterPro" id="IPR003410">
    <property type="entry name" value="HYR_dom"/>
</dbReference>
<organism evidence="3 4">
    <name type="scientific">Desmophyllum pertusum</name>
    <dbReference type="NCBI Taxonomy" id="174260"/>
    <lineage>
        <taxon>Eukaryota</taxon>
        <taxon>Metazoa</taxon>
        <taxon>Cnidaria</taxon>
        <taxon>Anthozoa</taxon>
        <taxon>Hexacorallia</taxon>
        <taxon>Scleractinia</taxon>
        <taxon>Caryophylliina</taxon>
        <taxon>Caryophylliidae</taxon>
        <taxon>Desmophyllum</taxon>
    </lineage>
</organism>
<sequence>MRGSCTHAYNCQFQAWSGWSGSVSQGTCRKQSRYRDYNQQPGSCKYASCSLGGWSSWADLASPVSGQCASQQRTRSYDLSWLYTERLDNCNGVEPLSCPSPQVENREKDIRPPSITCPISISVPTDPGKPTATVSIPKASATDNNGQLPTITNNAGAESKEFIVSSVPHEVIYTATDAAGLSASCTLQITVSDKERPRVSSCPPYIKKQTDKNEIRVTWDYPVFVDNFDRPPVQLRISTVACTYFEAPAYGARACNKKTKDSNGVIYEMICVIQCRDGCSFVEPETPNTYMCQSDGTWYKLVHGAALVPVVPKSHRPWPDCAPEQNPDAAKKNFTFYTGSCTGNDEEALARIRENFLNAVKASPLAKYLLCDVSKGQDCVIEKHQSLLRGEFQKEKRRRTDHHVRFCHPRQKSFIRSQVECSAGSYYNRDSQTCKTCQEGSFQNRTGQLSCDACPAGKWSVGGHAKNFTECIVICEPGEFTMHRESGIINCLMCPIGTYQPKYRAKKCEPCPSGKTTAQKASTSINDCV</sequence>
<dbReference type="SMART" id="SM01411">
    <property type="entry name" value="Ephrin_rec_like"/>
    <property type="match status" value="2"/>
</dbReference>
<dbReference type="EMBL" id="MU825399">
    <property type="protein sequence ID" value="KAJ7392909.1"/>
    <property type="molecule type" value="Genomic_DNA"/>
</dbReference>
<proteinExistence type="predicted"/>
<keyword evidence="1" id="KW-0677">Repeat</keyword>
<dbReference type="PANTHER" id="PTHR46343">
    <property type="entry name" value="HYR DOMAIN-CONTAINING PROTEIN"/>
    <property type="match status" value="1"/>
</dbReference>
<evidence type="ECO:0000313" key="3">
    <source>
        <dbReference type="EMBL" id="KAJ7392909.1"/>
    </source>
</evidence>
<dbReference type="PROSITE" id="PS50825">
    <property type="entry name" value="HYR"/>
    <property type="match status" value="1"/>
</dbReference>
<dbReference type="Gene3D" id="2.10.50.10">
    <property type="entry name" value="Tumor Necrosis Factor Receptor, subunit A, domain 2"/>
    <property type="match status" value="2"/>
</dbReference>
<feature type="domain" description="HYR" evidence="2">
    <location>
        <begin position="108"/>
        <end position="193"/>
    </location>
</feature>
<dbReference type="InterPro" id="IPR043555">
    <property type="entry name" value="SRPX-like"/>
</dbReference>